<reference evidence="2" key="1">
    <citation type="submission" date="2016-04" db="EMBL/GenBank/DDBJ databases">
        <authorList>
            <person name="Evans L.H."/>
            <person name="Alamgir A."/>
            <person name="Owens N."/>
            <person name="Weber N.D."/>
            <person name="Virtaneva K."/>
            <person name="Barbian K."/>
            <person name="Babar A."/>
            <person name="Rosenke K."/>
        </authorList>
    </citation>
    <scope>NUCLEOTIDE SEQUENCE</scope>
    <source>
        <strain evidence="2">86</strain>
    </source>
</reference>
<feature type="region of interest" description="Disordered" evidence="1">
    <location>
        <begin position="117"/>
        <end position="141"/>
    </location>
</feature>
<name>A0A212JI81_9PROT</name>
<sequence length="141" mass="15795">MTAVAFFSSHAPCPREGRVVGVLHRPLDPAVSEDRLQPCDAAAVLEIVGREGVPQIVGPDVSGAIGAVSVVDNQYVHRGDGFYVIDPERFRLPRRRHRPTSTIRCIRRNASKFSAAEYPEYSEPYSRRRGNSPHREETRRS</sequence>
<evidence type="ECO:0000256" key="1">
    <source>
        <dbReference type="SAM" id="MobiDB-lite"/>
    </source>
</evidence>
<accession>A0A212JI81</accession>
<dbReference type="EMBL" id="FLUO01000001">
    <property type="protein sequence ID" value="SBV99173.1"/>
    <property type="molecule type" value="Genomic_DNA"/>
</dbReference>
<proteinExistence type="predicted"/>
<evidence type="ECO:0000313" key="2">
    <source>
        <dbReference type="EMBL" id="SBV99173.1"/>
    </source>
</evidence>
<dbReference type="AlphaFoldDB" id="A0A212JI81"/>
<protein>
    <submittedName>
        <fullName evidence="2">Uncharacterized protein</fullName>
    </submittedName>
</protein>
<gene>
    <name evidence="2" type="ORF">KL86APRO_11117</name>
</gene>
<organism evidence="2">
    <name type="scientific">uncultured Alphaproteobacteria bacterium</name>
    <dbReference type="NCBI Taxonomy" id="91750"/>
    <lineage>
        <taxon>Bacteria</taxon>
        <taxon>Pseudomonadati</taxon>
        <taxon>Pseudomonadota</taxon>
        <taxon>Alphaproteobacteria</taxon>
        <taxon>environmental samples</taxon>
    </lineage>
</organism>